<proteinExistence type="inferred from homology"/>
<evidence type="ECO:0000256" key="1">
    <source>
        <dbReference type="ARBA" id="ARBA00004141"/>
    </source>
</evidence>
<accession>A0A9P9IJZ2</accession>
<dbReference type="PANTHER" id="PTHR33048">
    <property type="entry name" value="PTH11-LIKE INTEGRAL MEMBRANE PROTEIN (AFU_ORTHOLOGUE AFUA_5G11245)"/>
    <property type="match status" value="1"/>
</dbReference>
<evidence type="ECO:0000256" key="4">
    <source>
        <dbReference type="ARBA" id="ARBA00023136"/>
    </source>
</evidence>
<feature type="chain" id="PRO_5040153766" description="Rhodopsin domain-containing protein" evidence="7">
    <location>
        <begin position="24"/>
        <end position="381"/>
    </location>
</feature>
<dbReference type="Pfam" id="PF20684">
    <property type="entry name" value="Fung_rhodopsin"/>
    <property type="match status" value="1"/>
</dbReference>
<evidence type="ECO:0000313" key="10">
    <source>
        <dbReference type="Proteomes" id="UP000717696"/>
    </source>
</evidence>
<evidence type="ECO:0000256" key="3">
    <source>
        <dbReference type="ARBA" id="ARBA00022989"/>
    </source>
</evidence>
<protein>
    <recommendedName>
        <fullName evidence="8">Rhodopsin domain-containing protein</fullName>
    </recommendedName>
</protein>
<comment type="caution">
    <text evidence="9">The sequence shown here is derived from an EMBL/GenBank/DDBJ whole genome shotgun (WGS) entry which is preliminary data.</text>
</comment>
<dbReference type="AlphaFoldDB" id="A0A9P9IJZ2"/>
<comment type="subcellular location">
    <subcellularLocation>
        <location evidence="1">Membrane</location>
        <topology evidence="1">Multi-pass membrane protein</topology>
    </subcellularLocation>
</comment>
<sequence>MFFTRSLNLVLSFGFCIFPTVLAQVTAQDLPACAQKCFTTLPSNSFSPGCSLTPGSNFEDTFSPCFYTRCSTRVALSALNITSIICDEPVRDISQAIRIYVIIATVVASVVIGLRVLVKIKGLAGGIGLDDWAIVVSVGLTMIATVGQFLGGWYGLGRDEWKLDENAHRWVLKSFYVAAIGYKLANSGCRVSLLCFYLRIFGTSAFRRAVVALISLNVALGITFALADALQCRPPAAFWKDWTREQGSHCASLGAISWSHAILNIIMDIATLGMAVWMNHNCFHCPGPVSDPVIPSPQLDLEFGAGLVLVWDRDAGRFGLRMLTSDEGLEPGFLWREKEWEPEYIHRVSPSTLTRPTAATIHSSCDHSSHKQDFGGGFCAR</sequence>
<keyword evidence="7" id="KW-0732">Signal</keyword>
<evidence type="ECO:0000259" key="8">
    <source>
        <dbReference type="Pfam" id="PF20684"/>
    </source>
</evidence>
<dbReference type="GO" id="GO:0016020">
    <property type="term" value="C:membrane"/>
    <property type="evidence" value="ECO:0007669"/>
    <property type="project" value="UniProtKB-SubCell"/>
</dbReference>
<keyword evidence="2 6" id="KW-0812">Transmembrane</keyword>
<keyword evidence="3 6" id="KW-1133">Transmembrane helix</keyword>
<feature type="domain" description="Rhodopsin" evidence="8">
    <location>
        <begin position="114"/>
        <end position="278"/>
    </location>
</feature>
<keyword evidence="10" id="KW-1185">Reference proteome</keyword>
<evidence type="ECO:0000256" key="5">
    <source>
        <dbReference type="ARBA" id="ARBA00038359"/>
    </source>
</evidence>
<evidence type="ECO:0000256" key="6">
    <source>
        <dbReference type="SAM" id="Phobius"/>
    </source>
</evidence>
<evidence type="ECO:0000313" key="9">
    <source>
        <dbReference type="EMBL" id="KAH7123301.1"/>
    </source>
</evidence>
<name>A0A9P9IJZ2_9HYPO</name>
<gene>
    <name evidence="9" type="ORF">B0J13DRAFT_612093</name>
</gene>
<feature type="transmembrane region" description="Helical" evidence="6">
    <location>
        <begin position="132"/>
        <end position="155"/>
    </location>
</feature>
<dbReference type="PANTHER" id="PTHR33048:SF143">
    <property type="entry name" value="EXTRACELLULAR MEMBRANE PROTEIN CFEM DOMAIN-CONTAINING PROTEIN-RELATED"/>
    <property type="match status" value="1"/>
</dbReference>
<evidence type="ECO:0000256" key="2">
    <source>
        <dbReference type="ARBA" id="ARBA00022692"/>
    </source>
</evidence>
<feature type="transmembrane region" description="Helical" evidence="6">
    <location>
        <begin position="209"/>
        <end position="227"/>
    </location>
</feature>
<feature type="signal peptide" evidence="7">
    <location>
        <begin position="1"/>
        <end position="23"/>
    </location>
</feature>
<feature type="transmembrane region" description="Helical" evidence="6">
    <location>
        <begin position="175"/>
        <end position="197"/>
    </location>
</feature>
<feature type="transmembrane region" description="Helical" evidence="6">
    <location>
        <begin position="99"/>
        <end position="120"/>
    </location>
</feature>
<dbReference type="InterPro" id="IPR052337">
    <property type="entry name" value="SAT4-like"/>
</dbReference>
<dbReference type="Proteomes" id="UP000717696">
    <property type="component" value="Unassembled WGS sequence"/>
</dbReference>
<comment type="similarity">
    <text evidence="5">Belongs to the SAT4 family.</text>
</comment>
<organism evidence="9 10">
    <name type="scientific">Dactylonectria estremocensis</name>
    <dbReference type="NCBI Taxonomy" id="1079267"/>
    <lineage>
        <taxon>Eukaryota</taxon>
        <taxon>Fungi</taxon>
        <taxon>Dikarya</taxon>
        <taxon>Ascomycota</taxon>
        <taxon>Pezizomycotina</taxon>
        <taxon>Sordariomycetes</taxon>
        <taxon>Hypocreomycetidae</taxon>
        <taxon>Hypocreales</taxon>
        <taxon>Nectriaceae</taxon>
        <taxon>Dactylonectria</taxon>
    </lineage>
</organism>
<reference evidence="9" key="1">
    <citation type="journal article" date="2021" name="Nat. Commun.">
        <title>Genetic determinants of endophytism in the Arabidopsis root mycobiome.</title>
        <authorList>
            <person name="Mesny F."/>
            <person name="Miyauchi S."/>
            <person name="Thiergart T."/>
            <person name="Pickel B."/>
            <person name="Atanasova L."/>
            <person name="Karlsson M."/>
            <person name="Huettel B."/>
            <person name="Barry K.W."/>
            <person name="Haridas S."/>
            <person name="Chen C."/>
            <person name="Bauer D."/>
            <person name="Andreopoulos W."/>
            <person name="Pangilinan J."/>
            <person name="LaButti K."/>
            <person name="Riley R."/>
            <person name="Lipzen A."/>
            <person name="Clum A."/>
            <person name="Drula E."/>
            <person name="Henrissat B."/>
            <person name="Kohler A."/>
            <person name="Grigoriev I.V."/>
            <person name="Martin F.M."/>
            <person name="Hacquard S."/>
        </authorList>
    </citation>
    <scope>NUCLEOTIDE SEQUENCE</scope>
    <source>
        <strain evidence="9">MPI-CAGE-AT-0021</strain>
    </source>
</reference>
<evidence type="ECO:0000256" key="7">
    <source>
        <dbReference type="SAM" id="SignalP"/>
    </source>
</evidence>
<dbReference type="OrthoDB" id="5099651at2759"/>
<keyword evidence="4 6" id="KW-0472">Membrane</keyword>
<dbReference type="InterPro" id="IPR049326">
    <property type="entry name" value="Rhodopsin_dom_fungi"/>
</dbReference>
<dbReference type="EMBL" id="JAGMUU010000025">
    <property type="protein sequence ID" value="KAH7123301.1"/>
    <property type="molecule type" value="Genomic_DNA"/>
</dbReference>